<dbReference type="Pfam" id="PF01116">
    <property type="entry name" value="F_bP_aldolase"/>
    <property type="match status" value="1"/>
</dbReference>
<feature type="binding site" evidence="2">
    <location>
        <begin position="207"/>
        <end position="209"/>
    </location>
    <ligand>
        <name>dihydroxyacetone phosphate</name>
        <dbReference type="ChEBI" id="CHEBI:57642"/>
    </ligand>
</feature>
<protein>
    <submittedName>
        <fullName evidence="4">Fructose-bisphosphate aldolase</fullName>
    </submittedName>
</protein>
<dbReference type="EMBL" id="LTAO01000039">
    <property type="protein sequence ID" value="KYG26009.1"/>
    <property type="molecule type" value="Genomic_DNA"/>
</dbReference>
<dbReference type="GO" id="GO:0016832">
    <property type="term" value="F:aldehyde-lyase activity"/>
    <property type="evidence" value="ECO:0007669"/>
    <property type="project" value="InterPro"/>
</dbReference>
<organism evidence="4 5">
    <name type="scientific">Alkalihalobacillus trypoxylicola</name>
    <dbReference type="NCBI Taxonomy" id="519424"/>
    <lineage>
        <taxon>Bacteria</taxon>
        <taxon>Bacillati</taxon>
        <taxon>Bacillota</taxon>
        <taxon>Bacilli</taxon>
        <taxon>Bacillales</taxon>
        <taxon>Bacillaceae</taxon>
        <taxon>Alkalihalobacillus</taxon>
    </lineage>
</organism>
<comment type="caution">
    <text evidence="4">The sequence shown here is derived from an EMBL/GenBank/DDBJ whole genome shotgun (WGS) entry which is preliminary data.</text>
</comment>
<evidence type="ECO:0000313" key="4">
    <source>
        <dbReference type="EMBL" id="KYG26009.1"/>
    </source>
</evidence>
<dbReference type="PIRSF" id="PIRSF001359">
    <property type="entry name" value="F_bP_aldolase_II"/>
    <property type="match status" value="1"/>
</dbReference>
<gene>
    <name evidence="4" type="ORF">AZF04_13055</name>
</gene>
<dbReference type="OrthoDB" id="9803995at2"/>
<feature type="binding site" evidence="3">
    <location>
        <position position="206"/>
    </location>
    <ligand>
        <name>Zn(2+)</name>
        <dbReference type="ChEBI" id="CHEBI:29105"/>
        <label>1</label>
        <note>catalytic</note>
    </ligand>
</feature>
<proteinExistence type="predicted"/>
<dbReference type="InterPro" id="IPR050246">
    <property type="entry name" value="Class_II_FBP_aldolase"/>
</dbReference>
<feature type="binding site" evidence="3">
    <location>
        <position position="82"/>
    </location>
    <ligand>
        <name>Zn(2+)</name>
        <dbReference type="ChEBI" id="CHEBI:29105"/>
        <label>1</label>
        <note>catalytic</note>
    </ligand>
</feature>
<dbReference type="CDD" id="cd00947">
    <property type="entry name" value="TBP_aldolase_IIB"/>
    <property type="match status" value="1"/>
</dbReference>
<dbReference type="GO" id="GO:0008270">
    <property type="term" value="F:zinc ion binding"/>
    <property type="evidence" value="ECO:0007669"/>
    <property type="project" value="InterPro"/>
</dbReference>
<keyword evidence="3" id="KW-0479">Metal-binding</keyword>
<dbReference type="STRING" id="519424.AZF04_13055"/>
<evidence type="ECO:0000256" key="2">
    <source>
        <dbReference type="PIRSR" id="PIRSR001359-2"/>
    </source>
</evidence>
<dbReference type="RefSeq" id="WP_061950188.1">
    <property type="nucleotide sequence ID" value="NZ_LTAO01000039.1"/>
</dbReference>
<dbReference type="AlphaFoldDB" id="A0A161P575"/>
<dbReference type="SUPFAM" id="SSF51569">
    <property type="entry name" value="Aldolase"/>
    <property type="match status" value="1"/>
</dbReference>
<dbReference type="PANTHER" id="PTHR30304">
    <property type="entry name" value="D-TAGATOSE-1,6-BISPHOSPHATE ALDOLASE"/>
    <property type="match status" value="1"/>
</dbReference>
<dbReference type="Gene3D" id="3.20.20.70">
    <property type="entry name" value="Aldolase class I"/>
    <property type="match status" value="1"/>
</dbReference>
<evidence type="ECO:0000256" key="3">
    <source>
        <dbReference type="PIRSR" id="PIRSR001359-3"/>
    </source>
</evidence>
<comment type="cofactor">
    <cofactor evidence="3">
        <name>Zn(2+)</name>
        <dbReference type="ChEBI" id="CHEBI:29105"/>
    </cofactor>
    <text evidence="3">Binds 2 Zn(2+) ions per subunit. One is catalytic and the other provides a structural contribution.</text>
</comment>
<feature type="binding site" evidence="3">
    <location>
        <position position="178"/>
    </location>
    <ligand>
        <name>Zn(2+)</name>
        <dbReference type="ChEBI" id="CHEBI:29105"/>
        <label>1</label>
        <note>catalytic</note>
    </ligand>
</feature>
<sequence length="279" mass="30800">MYTTTKALLDFAQTQNSAIAAFNCYNAETTQAAINAAQETEQPVIIAYGERYQEYMNLEAFAAFTQALAKQKSVNISLHLDHSYEFETIKRAIDAGFSSVMYDGSTHSLEDNVRHTKEIVDYAHKHGVFVEAEIGSMKKGAFSDEEEGDGRLTDPDEAALFVKETGVDFLAASIGTVHGMYEGEPEIRLDLLEEIKEKCSVPLVLHGGSGTPENQVLQAIDRGIRKINVNTEISLTAAGAIAYQLNKNANSHLSTIMEYAQSTMTEHMKEIITLYKNSK</sequence>
<keyword evidence="3" id="KW-0862">Zinc</keyword>
<dbReference type="InterPro" id="IPR013785">
    <property type="entry name" value="Aldolase_TIM"/>
</dbReference>
<dbReference type="InterPro" id="IPR000771">
    <property type="entry name" value="FBA_II"/>
</dbReference>
<feature type="binding site" evidence="3">
    <location>
        <position position="103"/>
    </location>
    <ligand>
        <name>Zn(2+)</name>
        <dbReference type="ChEBI" id="CHEBI:29105"/>
        <label>2</label>
    </ligand>
</feature>
<evidence type="ECO:0000256" key="1">
    <source>
        <dbReference type="PIRSR" id="PIRSR001359-1"/>
    </source>
</evidence>
<reference evidence="4" key="1">
    <citation type="submission" date="2016-02" db="EMBL/GenBank/DDBJ databases">
        <title>Genome sequence of Bacillus trypoxylicola KCTC 13244(T).</title>
        <authorList>
            <person name="Jeong H."/>
            <person name="Park S.-H."/>
            <person name="Choi S.-K."/>
        </authorList>
    </citation>
    <scope>NUCLEOTIDE SEQUENCE [LARGE SCALE GENOMIC DNA]</scope>
    <source>
        <strain evidence="4">KCTC 13244</strain>
    </source>
</reference>
<feature type="binding site" evidence="2">
    <location>
        <begin position="228"/>
        <end position="231"/>
    </location>
    <ligand>
        <name>dihydroxyacetone phosphate</name>
        <dbReference type="ChEBI" id="CHEBI:57642"/>
    </ligand>
</feature>
<accession>A0A161P575</accession>
<dbReference type="GO" id="GO:0005975">
    <property type="term" value="P:carbohydrate metabolic process"/>
    <property type="evidence" value="ECO:0007669"/>
    <property type="project" value="InterPro"/>
</dbReference>
<feature type="binding site" evidence="2">
    <location>
        <position position="179"/>
    </location>
    <ligand>
        <name>dihydroxyacetone phosphate</name>
        <dbReference type="ChEBI" id="CHEBI:57642"/>
    </ligand>
</feature>
<dbReference type="Proteomes" id="UP000075806">
    <property type="component" value="Unassembled WGS sequence"/>
</dbReference>
<evidence type="ECO:0000313" key="5">
    <source>
        <dbReference type="Proteomes" id="UP000075806"/>
    </source>
</evidence>
<dbReference type="NCBIfam" id="TIGR00167">
    <property type="entry name" value="cbbA"/>
    <property type="match status" value="1"/>
</dbReference>
<feature type="binding site" evidence="3">
    <location>
        <position position="133"/>
    </location>
    <ligand>
        <name>Zn(2+)</name>
        <dbReference type="ChEBI" id="CHEBI:29105"/>
        <label>2</label>
    </ligand>
</feature>
<keyword evidence="5" id="KW-1185">Reference proteome</keyword>
<dbReference type="PANTHER" id="PTHR30304:SF0">
    <property type="entry name" value="D-TAGATOSE-1,6-BISPHOSPHATE ALDOLASE SUBUNIT GATY-RELATED"/>
    <property type="match status" value="1"/>
</dbReference>
<name>A0A161P575_9BACI</name>
<feature type="active site" description="Proton donor" evidence="1">
    <location>
        <position position="81"/>
    </location>
</feature>